<evidence type="ECO:0000256" key="3">
    <source>
        <dbReference type="ARBA" id="ARBA00004406"/>
    </source>
</evidence>
<feature type="signal peptide" evidence="17">
    <location>
        <begin position="1"/>
        <end position="16"/>
    </location>
</feature>
<evidence type="ECO:0000256" key="5">
    <source>
        <dbReference type="ARBA" id="ARBA00012109"/>
    </source>
</evidence>
<dbReference type="PANTHER" id="PTHR24292:SF45">
    <property type="entry name" value="CYTOCHROME P450 6G1-RELATED"/>
    <property type="match status" value="1"/>
</dbReference>
<keyword evidence="17" id="KW-0732">Signal</keyword>
<sequence length="521" mass="60419">MIATLLLITLSVIAYSVYHFSRRKFTYWEKRNVPHLKPKTIFGNYENFILQKENLGENTRKLCETFPDAPLIGAYYGTEPSLIVQDPELIKLVTTKDFYYFSGREVSEHSHKEMFTRNLFFTYGDRWKALRQNLSPIFSSSKMKQMFHLIDNCSFVLENMLDQEAKTSKGLDVKIILTRYTMDCICSSAFGVEAQAMVNTENNVFNHMGELVTESSPAAAFRNVCKTIWPSLFYGLGFTVFSKEIDDFFNKLLTQIFNSRNYEPTTRNDFIDYMLKMKKNKLVGDSLNNLKSDSASKVTLDIDDEFLIAQCVLFFVAGFETTSTTLMFTLFELAKNPVKQVKAIEEVDEYLRRHGNKLKYECVAESLYLDACVDETLRLYPVLGMVGRETVQDYVFPSGVKIDKGMRIFLPLYQLHYNPEYFPEPKEYRPERFYGEEKRNIKPYTYMPFGEGPRICIGMRFAKMVMMAGLITILKKYRVELPPGMKTDVNFDPKPVVTQPMGGIELKFIEREGWETRVLAK</sequence>
<dbReference type="RefSeq" id="XP_026740610.1">
    <property type="nucleotide sequence ID" value="XM_026884809.1"/>
</dbReference>
<evidence type="ECO:0000256" key="13">
    <source>
        <dbReference type="ARBA" id="ARBA00023136"/>
    </source>
</evidence>
<evidence type="ECO:0000256" key="15">
    <source>
        <dbReference type="PIRSR" id="PIRSR602401-1"/>
    </source>
</evidence>
<dbReference type="OrthoDB" id="2789670at2759"/>
<dbReference type="Gene3D" id="1.10.630.10">
    <property type="entry name" value="Cytochrome P450"/>
    <property type="match status" value="1"/>
</dbReference>
<dbReference type="EC" id="1.14.14.1" evidence="5"/>
<comment type="cofactor">
    <cofactor evidence="1 15">
        <name>heme</name>
        <dbReference type="ChEBI" id="CHEBI:30413"/>
    </cofactor>
</comment>
<keyword evidence="8" id="KW-0256">Endoplasmic reticulum</keyword>
<dbReference type="SUPFAM" id="SSF48264">
    <property type="entry name" value="Cytochrome P450"/>
    <property type="match status" value="1"/>
</dbReference>
<keyword evidence="11 15" id="KW-0408">Iron</keyword>
<dbReference type="PRINTS" id="PR00385">
    <property type="entry name" value="P450"/>
</dbReference>
<evidence type="ECO:0000256" key="17">
    <source>
        <dbReference type="SAM" id="SignalP"/>
    </source>
</evidence>
<feature type="binding site" description="axial binding residue" evidence="15">
    <location>
        <position position="456"/>
    </location>
    <ligand>
        <name>heme</name>
        <dbReference type="ChEBI" id="CHEBI:30413"/>
    </ligand>
    <ligandPart>
        <name>Fe</name>
        <dbReference type="ChEBI" id="CHEBI:18248"/>
    </ligandPart>
</feature>
<dbReference type="GO" id="GO:0016712">
    <property type="term" value="F:oxidoreductase activity, acting on paired donors, with incorporation or reduction of molecular oxygen, reduced flavin or flavoprotein as one donor, and incorporation of one atom of oxygen"/>
    <property type="evidence" value="ECO:0007669"/>
    <property type="project" value="UniProtKB-EC"/>
</dbReference>
<evidence type="ECO:0000256" key="6">
    <source>
        <dbReference type="ARBA" id="ARBA00022617"/>
    </source>
</evidence>
<evidence type="ECO:0000256" key="2">
    <source>
        <dbReference type="ARBA" id="ARBA00004174"/>
    </source>
</evidence>
<dbReference type="PRINTS" id="PR00463">
    <property type="entry name" value="EP450I"/>
</dbReference>
<accession>A0A7E5WIK4</accession>
<evidence type="ECO:0000256" key="14">
    <source>
        <dbReference type="ARBA" id="ARBA00047827"/>
    </source>
</evidence>
<dbReference type="InterPro" id="IPR002401">
    <property type="entry name" value="Cyt_P450_E_grp-I"/>
</dbReference>
<dbReference type="InterPro" id="IPR017972">
    <property type="entry name" value="Cyt_P450_CS"/>
</dbReference>
<keyword evidence="10 16" id="KW-0560">Oxidoreductase</keyword>
<proteinExistence type="inferred from homology"/>
<gene>
    <name evidence="19" type="primary">LOC113503025</name>
</gene>
<comment type="subcellular location">
    <subcellularLocation>
        <location evidence="3">Endoplasmic reticulum membrane</location>
        <topology evidence="3">Peripheral membrane protein</topology>
    </subcellularLocation>
    <subcellularLocation>
        <location evidence="2">Microsome membrane</location>
        <topology evidence="2">Peripheral membrane protein</topology>
    </subcellularLocation>
</comment>
<name>A0A7E5WIK4_TRINI</name>
<keyword evidence="6 15" id="KW-0349">Heme</keyword>
<dbReference type="GeneID" id="113503025"/>
<keyword evidence="7 15" id="KW-0479">Metal-binding</keyword>
<dbReference type="PANTHER" id="PTHR24292">
    <property type="entry name" value="CYTOCHROME P450"/>
    <property type="match status" value="1"/>
</dbReference>
<evidence type="ECO:0000256" key="9">
    <source>
        <dbReference type="ARBA" id="ARBA00022848"/>
    </source>
</evidence>
<dbReference type="PROSITE" id="PS00086">
    <property type="entry name" value="CYTOCHROME_P450"/>
    <property type="match status" value="1"/>
</dbReference>
<evidence type="ECO:0000256" key="10">
    <source>
        <dbReference type="ARBA" id="ARBA00023002"/>
    </source>
</evidence>
<feature type="chain" id="PRO_5029022222" description="unspecific monooxygenase" evidence="17">
    <location>
        <begin position="17"/>
        <end position="521"/>
    </location>
</feature>
<dbReference type="KEGG" id="tnl:113503025"/>
<dbReference type="CDD" id="cd11056">
    <property type="entry name" value="CYP6-like"/>
    <property type="match status" value="1"/>
</dbReference>
<dbReference type="GO" id="GO:0005789">
    <property type="term" value="C:endoplasmic reticulum membrane"/>
    <property type="evidence" value="ECO:0007669"/>
    <property type="project" value="UniProtKB-SubCell"/>
</dbReference>
<evidence type="ECO:0000256" key="4">
    <source>
        <dbReference type="ARBA" id="ARBA00010617"/>
    </source>
</evidence>
<evidence type="ECO:0000313" key="19">
    <source>
        <dbReference type="RefSeq" id="XP_026740610.1"/>
    </source>
</evidence>
<evidence type="ECO:0000256" key="12">
    <source>
        <dbReference type="ARBA" id="ARBA00023033"/>
    </source>
</evidence>
<protein>
    <recommendedName>
        <fullName evidence="5">unspecific monooxygenase</fullName>
        <ecNumber evidence="5">1.14.14.1</ecNumber>
    </recommendedName>
</protein>
<keyword evidence="18" id="KW-1185">Reference proteome</keyword>
<keyword evidence="13" id="KW-0472">Membrane</keyword>
<comment type="catalytic activity">
    <reaction evidence="14">
        <text>an organic molecule + reduced [NADPH--hemoprotein reductase] + O2 = an alcohol + oxidized [NADPH--hemoprotein reductase] + H2O + H(+)</text>
        <dbReference type="Rhea" id="RHEA:17149"/>
        <dbReference type="Rhea" id="RHEA-COMP:11964"/>
        <dbReference type="Rhea" id="RHEA-COMP:11965"/>
        <dbReference type="ChEBI" id="CHEBI:15377"/>
        <dbReference type="ChEBI" id="CHEBI:15378"/>
        <dbReference type="ChEBI" id="CHEBI:15379"/>
        <dbReference type="ChEBI" id="CHEBI:30879"/>
        <dbReference type="ChEBI" id="CHEBI:57618"/>
        <dbReference type="ChEBI" id="CHEBI:58210"/>
        <dbReference type="ChEBI" id="CHEBI:142491"/>
        <dbReference type="EC" id="1.14.14.1"/>
    </reaction>
</comment>
<evidence type="ECO:0000256" key="8">
    <source>
        <dbReference type="ARBA" id="ARBA00022824"/>
    </source>
</evidence>
<dbReference type="Proteomes" id="UP000322000">
    <property type="component" value="Chromosome 18"/>
</dbReference>
<dbReference type="InParanoid" id="A0A7E5WIK4"/>
<evidence type="ECO:0000313" key="18">
    <source>
        <dbReference type="Proteomes" id="UP000322000"/>
    </source>
</evidence>
<dbReference type="Pfam" id="PF00067">
    <property type="entry name" value="p450"/>
    <property type="match status" value="1"/>
</dbReference>
<keyword evidence="12 16" id="KW-0503">Monooxygenase</keyword>
<dbReference type="InterPro" id="IPR036396">
    <property type="entry name" value="Cyt_P450_sf"/>
</dbReference>
<organism evidence="18 19">
    <name type="scientific">Trichoplusia ni</name>
    <name type="common">Cabbage looper</name>
    <dbReference type="NCBI Taxonomy" id="7111"/>
    <lineage>
        <taxon>Eukaryota</taxon>
        <taxon>Metazoa</taxon>
        <taxon>Ecdysozoa</taxon>
        <taxon>Arthropoda</taxon>
        <taxon>Hexapoda</taxon>
        <taxon>Insecta</taxon>
        <taxon>Pterygota</taxon>
        <taxon>Neoptera</taxon>
        <taxon>Endopterygota</taxon>
        <taxon>Lepidoptera</taxon>
        <taxon>Glossata</taxon>
        <taxon>Ditrysia</taxon>
        <taxon>Noctuoidea</taxon>
        <taxon>Noctuidae</taxon>
        <taxon>Plusiinae</taxon>
        <taxon>Trichoplusia</taxon>
    </lineage>
</organism>
<evidence type="ECO:0000256" key="7">
    <source>
        <dbReference type="ARBA" id="ARBA00022723"/>
    </source>
</evidence>
<evidence type="ECO:0000256" key="16">
    <source>
        <dbReference type="RuleBase" id="RU000461"/>
    </source>
</evidence>
<dbReference type="InterPro" id="IPR050476">
    <property type="entry name" value="Insect_CytP450_Detox"/>
</dbReference>
<reference evidence="19" key="1">
    <citation type="submission" date="2025-08" db="UniProtKB">
        <authorList>
            <consortium name="RefSeq"/>
        </authorList>
    </citation>
    <scope>IDENTIFICATION</scope>
</reference>
<dbReference type="GO" id="GO:0005506">
    <property type="term" value="F:iron ion binding"/>
    <property type="evidence" value="ECO:0007669"/>
    <property type="project" value="InterPro"/>
</dbReference>
<dbReference type="InterPro" id="IPR001128">
    <property type="entry name" value="Cyt_P450"/>
</dbReference>
<dbReference type="FunFam" id="1.10.630.10:FF:000042">
    <property type="entry name" value="Cytochrome P450"/>
    <property type="match status" value="1"/>
</dbReference>
<dbReference type="GO" id="GO:0020037">
    <property type="term" value="F:heme binding"/>
    <property type="evidence" value="ECO:0007669"/>
    <property type="project" value="InterPro"/>
</dbReference>
<evidence type="ECO:0000256" key="11">
    <source>
        <dbReference type="ARBA" id="ARBA00023004"/>
    </source>
</evidence>
<keyword evidence="9" id="KW-0492">Microsome</keyword>
<evidence type="ECO:0000256" key="1">
    <source>
        <dbReference type="ARBA" id="ARBA00001971"/>
    </source>
</evidence>
<dbReference type="AlphaFoldDB" id="A0A7E5WIK4"/>
<comment type="similarity">
    <text evidence="4 16">Belongs to the cytochrome P450 family.</text>
</comment>